<dbReference type="STRING" id="1547283.A9C19_17415"/>
<reference evidence="6 7" key="1">
    <citation type="journal article" date="2016" name="Sci. Rep.">
        <title>Complete genome sequence and transcriptomic analysis of a novel marine strain Bacillus weihaiensis reveals the mechanism of brown algae degradation.</title>
        <authorList>
            <person name="Zhu Y."/>
            <person name="Chen P."/>
            <person name="Bao Y."/>
            <person name="Men Y."/>
            <person name="Zeng Y."/>
            <person name="Yang J."/>
            <person name="Sun J."/>
            <person name="Sun Y."/>
        </authorList>
    </citation>
    <scope>NUCLEOTIDE SEQUENCE [LARGE SCALE GENOMIC DNA]</scope>
    <source>
        <strain evidence="6 7">Alg07</strain>
    </source>
</reference>
<keyword evidence="7" id="KW-1185">Reference proteome</keyword>
<feature type="coiled-coil region" evidence="4">
    <location>
        <begin position="197"/>
        <end position="235"/>
    </location>
</feature>
<dbReference type="CDD" id="cd01068">
    <property type="entry name" value="globin_sensor"/>
    <property type="match status" value="1"/>
</dbReference>
<comment type="similarity">
    <text evidence="2">Belongs to the methyl-accepting chemotaxis (MCP) protein family.</text>
</comment>
<dbReference type="InterPro" id="IPR004090">
    <property type="entry name" value="Chemotax_Me-accpt_rcpt"/>
</dbReference>
<feature type="domain" description="Methyl-accepting transducer" evidence="5">
    <location>
        <begin position="202"/>
        <end position="436"/>
    </location>
</feature>
<dbReference type="GO" id="GO:0016020">
    <property type="term" value="C:membrane"/>
    <property type="evidence" value="ECO:0007669"/>
    <property type="project" value="InterPro"/>
</dbReference>
<dbReference type="Gene3D" id="1.10.490.10">
    <property type="entry name" value="Globins"/>
    <property type="match status" value="1"/>
</dbReference>
<sequence length="437" mass="49202">MLGFGKKVRVIQEEFLPIMEFPQQEDVVLVHDRAIAARLSYMGVTKEHLQLLQEIQPFMEDMLNEVLDNVLNHLYKQPFLTNIAKENTTRERLNNVFVSYFQSLLSGKLDAEFFDMRKRIGRTHNGANLPAAWFIATYSAINTLIVPQIVKKYETQPEKLSKLLLAITHLTNLDSQLVVENYIQSRVNELEMVNGTKEHLQKELTSISQEVAASVQETEATIQETSSKAEQIRSETEITQKSSKNLVNLTNENEAQMTSMIDTFNEVIDDVNTAIQGILDLQDNSNKILAMTKSIEEIADQTNLLALNASIEAARAGEEGKGFAVVAAEVRKLAENSKNMSSQIKTLVQKNSSSTNDLVDNMKTMNQSTKQSQTKIAQVKGGLITVKMEMENYLTMFDRNKHDLDSIVMSIKEINHTTSTLSLLANDLLEKAEDANR</sequence>
<dbReference type="Pfam" id="PF11563">
    <property type="entry name" value="Protoglobin"/>
    <property type="match status" value="1"/>
</dbReference>
<dbReference type="OrthoDB" id="266313at2"/>
<dbReference type="SUPFAM" id="SSF58104">
    <property type="entry name" value="Methyl-accepting chemotaxis protein (MCP) signaling domain"/>
    <property type="match status" value="1"/>
</dbReference>
<evidence type="ECO:0000259" key="5">
    <source>
        <dbReference type="PROSITE" id="PS50111"/>
    </source>
</evidence>
<name>A0A1L3MVI9_9BACI</name>
<dbReference type="PROSITE" id="PS50111">
    <property type="entry name" value="CHEMOTAXIS_TRANSDUC_2"/>
    <property type="match status" value="1"/>
</dbReference>
<dbReference type="InterPro" id="IPR009050">
    <property type="entry name" value="Globin-like_sf"/>
</dbReference>
<dbReference type="KEGG" id="bwh:A9C19_17415"/>
<dbReference type="SMART" id="SM00283">
    <property type="entry name" value="MA"/>
    <property type="match status" value="1"/>
</dbReference>
<dbReference type="EMBL" id="CP016020">
    <property type="protein sequence ID" value="APH06365.1"/>
    <property type="molecule type" value="Genomic_DNA"/>
</dbReference>
<keyword evidence="4" id="KW-0175">Coiled coil</keyword>
<organism evidence="6 7">
    <name type="scientific">Bacillus weihaiensis</name>
    <dbReference type="NCBI Taxonomy" id="1547283"/>
    <lineage>
        <taxon>Bacteria</taxon>
        <taxon>Bacillati</taxon>
        <taxon>Bacillota</taxon>
        <taxon>Bacilli</taxon>
        <taxon>Bacillales</taxon>
        <taxon>Bacillaceae</taxon>
        <taxon>Bacillus</taxon>
    </lineage>
</organism>
<evidence type="ECO:0000256" key="3">
    <source>
        <dbReference type="PROSITE-ProRule" id="PRU00284"/>
    </source>
</evidence>
<accession>A0A1L3MVI9</accession>
<dbReference type="Proteomes" id="UP000181936">
    <property type="component" value="Chromosome"/>
</dbReference>
<dbReference type="SUPFAM" id="SSF46458">
    <property type="entry name" value="Globin-like"/>
    <property type="match status" value="1"/>
</dbReference>
<gene>
    <name evidence="6" type="ORF">A9C19_17415</name>
</gene>
<dbReference type="PANTHER" id="PTHR32089">
    <property type="entry name" value="METHYL-ACCEPTING CHEMOTAXIS PROTEIN MCPB"/>
    <property type="match status" value="1"/>
</dbReference>
<dbReference type="PRINTS" id="PR00260">
    <property type="entry name" value="CHEMTRNSDUCR"/>
</dbReference>
<evidence type="ECO:0000256" key="2">
    <source>
        <dbReference type="ARBA" id="ARBA00029447"/>
    </source>
</evidence>
<dbReference type="InterPro" id="IPR039379">
    <property type="entry name" value="Protoglobin_sensor_dom"/>
</dbReference>
<dbReference type="InterPro" id="IPR044398">
    <property type="entry name" value="Globin-sensor_dom"/>
</dbReference>
<dbReference type="GO" id="GO:0020037">
    <property type="term" value="F:heme binding"/>
    <property type="evidence" value="ECO:0007669"/>
    <property type="project" value="InterPro"/>
</dbReference>
<proteinExistence type="inferred from homology"/>
<dbReference type="InterPro" id="IPR004089">
    <property type="entry name" value="MCPsignal_dom"/>
</dbReference>
<evidence type="ECO:0000256" key="1">
    <source>
        <dbReference type="ARBA" id="ARBA00023224"/>
    </source>
</evidence>
<dbReference type="Pfam" id="PF00015">
    <property type="entry name" value="MCPsignal"/>
    <property type="match status" value="1"/>
</dbReference>
<keyword evidence="1 3" id="KW-0807">Transducer</keyword>
<protein>
    <recommendedName>
        <fullName evidence="5">Methyl-accepting transducer domain-containing protein</fullName>
    </recommendedName>
</protein>
<dbReference type="InterPro" id="IPR012292">
    <property type="entry name" value="Globin/Proto"/>
</dbReference>
<dbReference type="PANTHER" id="PTHR32089:SF112">
    <property type="entry name" value="LYSOZYME-LIKE PROTEIN-RELATED"/>
    <property type="match status" value="1"/>
</dbReference>
<dbReference type="GO" id="GO:0006935">
    <property type="term" value="P:chemotaxis"/>
    <property type="evidence" value="ECO:0007669"/>
    <property type="project" value="InterPro"/>
</dbReference>
<dbReference type="AlphaFoldDB" id="A0A1L3MVI9"/>
<evidence type="ECO:0000313" key="7">
    <source>
        <dbReference type="Proteomes" id="UP000181936"/>
    </source>
</evidence>
<evidence type="ECO:0000313" key="6">
    <source>
        <dbReference type="EMBL" id="APH06365.1"/>
    </source>
</evidence>
<dbReference type="Gene3D" id="1.10.287.950">
    <property type="entry name" value="Methyl-accepting chemotaxis protein"/>
    <property type="match status" value="1"/>
</dbReference>
<evidence type="ECO:0000256" key="4">
    <source>
        <dbReference type="SAM" id="Coils"/>
    </source>
</evidence>
<dbReference type="GO" id="GO:0007165">
    <property type="term" value="P:signal transduction"/>
    <property type="evidence" value="ECO:0007669"/>
    <property type="project" value="UniProtKB-KW"/>
</dbReference>
<dbReference type="GO" id="GO:0004888">
    <property type="term" value="F:transmembrane signaling receptor activity"/>
    <property type="evidence" value="ECO:0007669"/>
    <property type="project" value="InterPro"/>
</dbReference>
<dbReference type="GO" id="GO:0019825">
    <property type="term" value="F:oxygen binding"/>
    <property type="evidence" value="ECO:0007669"/>
    <property type="project" value="InterPro"/>
</dbReference>